<dbReference type="GO" id="GO:0016787">
    <property type="term" value="F:hydrolase activity"/>
    <property type="evidence" value="ECO:0007669"/>
    <property type="project" value="UniProtKB-KW"/>
</dbReference>
<dbReference type="PANTHER" id="PTHR37017:SF11">
    <property type="entry name" value="ESTERASE_LIPASE_THIOESTERASE DOMAIN-CONTAINING PROTEIN"/>
    <property type="match status" value="1"/>
</dbReference>
<dbReference type="Gene3D" id="3.40.50.1820">
    <property type="entry name" value="alpha/beta hydrolase"/>
    <property type="match status" value="1"/>
</dbReference>
<keyword evidence="2" id="KW-0378">Hydrolase</keyword>
<dbReference type="RefSeq" id="WP_269606853.1">
    <property type="nucleotide sequence ID" value="NZ_JAPWIJ010000007.1"/>
</dbReference>
<evidence type="ECO:0000313" key="3">
    <source>
        <dbReference type="Proteomes" id="UP001081071"/>
    </source>
</evidence>
<name>A0ABT4MHM8_9NOCA</name>
<dbReference type="SUPFAM" id="SSF53474">
    <property type="entry name" value="alpha/beta-Hydrolases"/>
    <property type="match status" value="1"/>
</dbReference>
<dbReference type="PANTHER" id="PTHR37017">
    <property type="entry name" value="AB HYDROLASE-1 DOMAIN-CONTAINING PROTEIN-RELATED"/>
    <property type="match status" value="1"/>
</dbReference>
<dbReference type="InterPro" id="IPR052897">
    <property type="entry name" value="Sec-Metab_Biosynth_Hydrolase"/>
</dbReference>
<gene>
    <name evidence="2" type="ORF">O4220_18465</name>
</gene>
<protein>
    <submittedName>
        <fullName evidence="2">Alpha/beta fold hydrolase</fullName>
    </submittedName>
</protein>
<sequence>MAKTFVLVHGLCHGGWAWNPVATLLRAQGHTVYTPTMPGLGADDARADIHLADTVDYLVEYIEQHNVTNVVLVGHSWGGFLVSGASQRIPHRIERLVYWSAFVPHTGESLIDLCPTEFGEMFRSSAQESSDNSIAFPADVFAAALMQDASPETQRVFHSLLTRQPFHTVNESLNLDEWQRLCLPATYIATDDDISLPAGDFGWTPRFPDRLSDGHVISTRGSHEALITQPGSLADAFVRACE</sequence>
<evidence type="ECO:0000313" key="2">
    <source>
        <dbReference type="EMBL" id="MCZ4520500.1"/>
    </source>
</evidence>
<reference evidence="2" key="1">
    <citation type="submission" date="2022-12" db="EMBL/GenBank/DDBJ databases">
        <authorList>
            <person name="Krivoruchko A.V."/>
            <person name="Elkin A."/>
        </authorList>
    </citation>
    <scope>NUCLEOTIDE SEQUENCE</scope>
    <source>
        <strain evidence="2">IEGM 1391</strain>
    </source>
</reference>
<dbReference type="EMBL" id="JAPWIJ010000007">
    <property type="protein sequence ID" value="MCZ4520500.1"/>
    <property type="molecule type" value="Genomic_DNA"/>
</dbReference>
<organism evidence="2 3">
    <name type="scientific">Rhodococcus ruber</name>
    <dbReference type="NCBI Taxonomy" id="1830"/>
    <lineage>
        <taxon>Bacteria</taxon>
        <taxon>Bacillati</taxon>
        <taxon>Actinomycetota</taxon>
        <taxon>Actinomycetes</taxon>
        <taxon>Mycobacteriales</taxon>
        <taxon>Nocardiaceae</taxon>
        <taxon>Rhodococcus</taxon>
    </lineage>
</organism>
<comment type="caution">
    <text evidence="2">The sequence shown here is derived from an EMBL/GenBank/DDBJ whole genome shotgun (WGS) entry which is preliminary data.</text>
</comment>
<accession>A0ABT4MHM8</accession>
<dbReference type="InterPro" id="IPR000073">
    <property type="entry name" value="AB_hydrolase_1"/>
</dbReference>
<proteinExistence type="predicted"/>
<dbReference type="InterPro" id="IPR029058">
    <property type="entry name" value="AB_hydrolase_fold"/>
</dbReference>
<evidence type="ECO:0000259" key="1">
    <source>
        <dbReference type="Pfam" id="PF12697"/>
    </source>
</evidence>
<feature type="domain" description="AB hydrolase-1" evidence="1">
    <location>
        <begin position="5"/>
        <end position="212"/>
    </location>
</feature>
<dbReference type="Pfam" id="PF12697">
    <property type="entry name" value="Abhydrolase_6"/>
    <property type="match status" value="1"/>
</dbReference>
<dbReference type="Proteomes" id="UP001081071">
    <property type="component" value="Unassembled WGS sequence"/>
</dbReference>
<keyword evidence="3" id="KW-1185">Reference proteome</keyword>